<dbReference type="AlphaFoldDB" id="A0A9D5LXX1"/>
<evidence type="ECO:0008006" key="3">
    <source>
        <dbReference type="Google" id="ProtNLM"/>
    </source>
</evidence>
<organism evidence="1 2">
    <name type="scientific">Ructibacterium gallinarum</name>
    <dbReference type="NCBI Taxonomy" id="2779355"/>
    <lineage>
        <taxon>Bacteria</taxon>
        <taxon>Bacillati</taxon>
        <taxon>Bacillota</taxon>
        <taxon>Clostridia</taxon>
        <taxon>Eubacteriales</taxon>
        <taxon>Oscillospiraceae</taxon>
        <taxon>Ructibacterium</taxon>
    </lineage>
</organism>
<dbReference type="RefSeq" id="WP_226392525.1">
    <property type="nucleotide sequence ID" value="NZ_JADCKB010000009.1"/>
</dbReference>
<dbReference type="EMBL" id="JADCKB010000009">
    <property type="protein sequence ID" value="MBE5039976.1"/>
    <property type="molecule type" value="Genomic_DNA"/>
</dbReference>
<reference evidence="1" key="1">
    <citation type="submission" date="2020-10" db="EMBL/GenBank/DDBJ databases">
        <title>ChiBAC.</title>
        <authorList>
            <person name="Zenner C."/>
            <person name="Hitch T.C.A."/>
            <person name="Clavel T."/>
        </authorList>
    </citation>
    <scope>NUCLEOTIDE SEQUENCE</scope>
    <source>
        <strain evidence="1">DSM 107454</strain>
    </source>
</reference>
<sequence length="89" mass="10071">MNMEEMLKNVDPNKLNSMLQKLEGVLTPQQMKQVRQTVQGGNPAAVQQKMKQCSAEDLKRELEKNPALARQLAANPEIMNQLNRILGKK</sequence>
<evidence type="ECO:0000313" key="1">
    <source>
        <dbReference type="EMBL" id="MBE5039976.1"/>
    </source>
</evidence>
<comment type="caution">
    <text evidence="1">The sequence shown here is derived from an EMBL/GenBank/DDBJ whole genome shotgun (WGS) entry which is preliminary data.</text>
</comment>
<proteinExistence type="predicted"/>
<dbReference type="Proteomes" id="UP000806542">
    <property type="component" value="Unassembled WGS sequence"/>
</dbReference>
<evidence type="ECO:0000313" key="2">
    <source>
        <dbReference type="Proteomes" id="UP000806542"/>
    </source>
</evidence>
<keyword evidence="2" id="KW-1185">Reference proteome</keyword>
<name>A0A9D5LXX1_9FIRM</name>
<protein>
    <recommendedName>
        <fullName evidence="3">STI1 domain-containing protein</fullName>
    </recommendedName>
</protein>
<gene>
    <name evidence="1" type="ORF">INF28_05800</name>
</gene>
<accession>A0A9D5LXX1</accession>